<dbReference type="PANTHER" id="PTHR31435:SF10">
    <property type="entry name" value="BSR4717 PROTEIN"/>
    <property type="match status" value="1"/>
</dbReference>
<feature type="domain" description="N-acetyltransferase" evidence="1">
    <location>
        <begin position="6"/>
        <end position="91"/>
    </location>
</feature>
<dbReference type="RefSeq" id="WP_221252322.1">
    <property type="nucleotide sequence ID" value="NZ_AP024355.1"/>
</dbReference>
<keyword evidence="3" id="KW-1185">Reference proteome</keyword>
<dbReference type="PANTHER" id="PTHR31435">
    <property type="entry name" value="PROTEIN NATD1"/>
    <property type="match status" value="1"/>
</dbReference>
<protein>
    <submittedName>
        <fullName evidence="2">N-acetyltransferase</fullName>
    </submittedName>
</protein>
<evidence type="ECO:0000259" key="1">
    <source>
        <dbReference type="PROSITE" id="PS51729"/>
    </source>
</evidence>
<dbReference type="EMBL" id="AP024355">
    <property type="protein sequence ID" value="BCR04878.1"/>
    <property type="molecule type" value="Genomic_DNA"/>
</dbReference>
<dbReference type="Gene3D" id="3.40.630.30">
    <property type="match status" value="1"/>
</dbReference>
<dbReference type="Proteomes" id="UP001319827">
    <property type="component" value="Chromosome"/>
</dbReference>
<reference evidence="2 3" key="2">
    <citation type="journal article" date="2021" name="Int. J. Syst. Evol. Microbiol.">
        <title>Isolation and Polyphasic Characterization of Desulfuromonas versatilis sp. Nov., an Electrogenic Bacteria Capable of Versatile Metabolism Isolated from a Graphene Oxide-Reducing Enrichment Culture.</title>
        <authorList>
            <person name="Xie L."/>
            <person name="Yoshida N."/>
            <person name="Ishii S."/>
            <person name="Meng L."/>
        </authorList>
    </citation>
    <scope>NUCLEOTIDE SEQUENCE [LARGE SCALE GENOMIC DNA]</scope>
    <source>
        <strain evidence="2 3">NIT-T3</strain>
    </source>
</reference>
<dbReference type="Pfam" id="PF14542">
    <property type="entry name" value="Acetyltransf_CG"/>
    <property type="match status" value="1"/>
</dbReference>
<proteinExistence type="predicted"/>
<dbReference type="InterPro" id="IPR016181">
    <property type="entry name" value="Acyl_CoA_acyltransferase"/>
</dbReference>
<sequence>MGDTVRNDLSGKRFEMEVAGSLAFLDYELEESAIALVHTEVPPELEGMGLGSKLVKAALDYAEAEGLKVIPQCPFVAKYIERHKEYGYLIQ</sequence>
<reference evidence="2 3" key="1">
    <citation type="journal article" date="2016" name="C (Basel)">
        <title>Selective Growth of and Electricity Production by Marine Exoelectrogenic Bacteria in Self-Aggregated Hydrogel of Microbially Reduced Graphene Oxide.</title>
        <authorList>
            <person name="Yoshida N."/>
            <person name="Goto Y."/>
            <person name="Miyata Y."/>
        </authorList>
    </citation>
    <scope>NUCLEOTIDE SEQUENCE [LARGE SCALE GENOMIC DNA]</scope>
    <source>
        <strain evidence="2 3">NIT-T3</strain>
    </source>
</reference>
<dbReference type="InterPro" id="IPR031165">
    <property type="entry name" value="GNAT_YJDJ"/>
</dbReference>
<organism evidence="2 3">
    <name type="scientific">Desulfuromonas versatilis</name>
    <dbReference type="NCBI Taxonomy" id="2802975"/>
    <lineage>
        <taxon>Bacteria</taxon>
        <taxon>Pseudomonadati</taxon>
        <taxon>Thermodesulfobacteriota</taxon>
        <taxon>Desulfuromonadia</taxon>
        <taxon>Desulfuromonadales</taxon>
        <taxon>Desulfuromonadaceae</taxon>
        <taxon>Desulfuromonas</taxon>
    </lineage>
</organism>
<dbReference type="InterPro" id="IPR045057">
    <property type="entry name" value="Gcn5-rel_NAT"/>
</dbReference>
<accession>A0ABM8HSB9</accession>
<gene>
    <name evidence="2" type="ORF">DESUT3_19470</name>
</gene>
<name>A0ABM8HSB9_9BACT</name>
<evidence type="ECO:0000313" key="3">
    <source>
        <dbReference type="Proteomes" id="UP001319827"/>
    </source>
</evidence>
<evidence type="ECO:0000313" key="2">
    <source>
        <dbReference type="EMBL" id="BCR04878.1"/>
    </source>
</evidence>
<dbReference type="PROSITE" id="PS51729">
    <property type="entry name" value="GNAT_YJDJ"/>
    <property type="match status" value="1"/>
</dbReference>
<dbReference type="CDD" id="cd04301">
    <property type="entry name" value="NAT_SF"/>
    <property type="match status" value="1"/>
</dbReference>
<dbReference type="SUPFAM" id="SSF55729">
    <property type="entry name" value="Acyl-CoA N-acyltransferases (Nat)"/>
    <property type="match status" value="1"/>
</dbReference>